<gene>
    <name evidence="3" type="ORF">CH365_16640</name>
</gene>
<sequence length="135" mass="15248">MSTPEKSYDLEPNGFLKISEKTFNVKFEGLYSSLKSESYHGTRTDMATGKEVSYSGVNTSKQLKGVLQLTKEQEALISESQSVTLRMYSGSSPFSFVIKEERLGKLKEFLKTNPPEETQPANRVVPETKDRKKSR</sequence>
<accession>A0A2M9ZV96</accession>
<protein>
    <recommendedName>
        <fullName evidence="2">GAT domain-containing protein</fullName>
    </recommendedName>
</protein>
<feature type="compositionally biased region" description="Basic and acidic residues" evidence="1">
    <location>
        <begin position="126"/>
        <end position="135"/>
    </location>
</feature>
<dbReference type="Proteomes" id="UP000231843">
    <property type="component" value="Unassembled WGS sequence"/>
</dbReference>
<evidence type="ECO:0000259" key="2">
    <source>
        <dbReference type="PROSITE" id="PS50909"/>
    </source>
</evidence>
<organism evidence="3 4">
    <name type="scientific">Leptospira neocaledonica</name>
    <dbReference type="NCBI Taxonomy" id="2023192"/>
    <lineage>
        <taxon>Bacteria</taxon>
        <taxon>Pseudomonadati</taxon>
        <taxon>Spirochaetota</taxon>
        <taxon>Spirochaetia</taxon>
        <taxon>Leptospirales</taxon>
        <taxon>Leptospiraceae</taxon>
        <taxon>Leptospira</taxon>
    </lineage>
</organism>
<feature type="domain" description="GAT" evidence="2">
    <location>
        <begin position="99"/>
        <end position="135"/>
    </location>
</feature>
<proteinExistence type="predicted"/>
<dbReference type="EMBL" id="NPEA01000009">
    <property type="protein sequence ID" value="PJZ75992.1"/>
    <property type="molecule type" value="Genomic_DNA"/>
</dbReference>
<reference evidence="3 4" key="1">
    <citation type="submission" date="2017-07" db="EMBL/GenBank/DDBJ databases">
        <title>Leptospira spp. isolated from tropical soils.</title>
        <authorList>
            <person name="Thibeaux R."/>
            <person name="Iraola G."/>
            <person name="Ferres I."/>
            <person name="Bierque E."/>
            <person name="Girault D."/>
            <person name="Soupe-Gilbert M.-E."/>
            <person name="Picardeau M."/>
            <person name="Goarant C."/>
        </authorList>
    </citation>
    <scope>NUCLEOTIDE SEQUENCE [LARGE SCALE GENOMIC DNA]</scope>
    <source>
        <strain evidence="3 4">ES4-C-A1</strain>
    </source>
</reference>
<comment type="caution">
    <text evidence="3">The sequence shown here is derived from an EMBL/GenBank/DDBJ whole genome shotgun (WGS) entry which is preliminary data.</text>
</comment>
<dbReference type="RefSeq" id="WP_100769662.1">
    <property type="nucleotide sequence ID" value="NZ_NPEA01000009.1"/>
</dbReference>
<feature type="region of interest" description="Disordered" evidence="1">
    <location>
        <begin position="110"/>
        <end position="135"/>
    </location>
</feature>
<name>A0A2M9ZV96_9LEPT</name>
<dbReference type="PROSITE" id="PS50909">
    <property type="entry name" value="GAT"/>
    <property type="match status" value="1"/>
</dbReference>
<keyword evidence="4" id="KW-1185">Reference proteome</keyword>
<dbReference type="InterPro" id="IPR004152">
    <property type="entry name" value="GAT_dom"/>
</dbReference>
<evidence type="ECO:0000313" key="3">
    <source>
        <dbReference type="EMBL" id="PJZ75992.1"/>
    </source>
</evidence>
<dbReference type="AlphaFoldDB" id="A0A2M9ZV96"/>
<evidence type="ECO:0000313" key="4">
    <source>
        <dbReference type="Proteomes" id="UP000231843"/>
    </source>
</evidence>
<evidence type="ECO:0000256" key="1">
    <source>
        <dbReference type="SAM" id="MobiDB-lite"/>
    </source>
</evidence>
<dbReference type="GO" id="GO:0043130">
    <property type="term" value="F:ubiquitin binding"/>
    <property type="evidence" value="ECO:0007669"/>
    <property type="project" value="InterPro"/>
</dbReference>
<dbReference type="GO" id="GO:0035091">
    <property type="term" value="F:phosphatidylinositol binding"/>
    <property type="evidence" value="ECO:0007669"/>
    <property type="project" value="InterPro"/>
</dbReference>
<dbReference type="OrthoDB" id="9857419at2"/>